<name>A0AAV0G6D8_9ASTE</name>
<evidence type="ECO:0000313" key="3">
    <source>
        <dbReference type="Proteomes" id="UP001152523"/>
    </source>
</evidence>
<proteinExistence type="predicted"/>
<dbReference type="EMBL" id="CAMAPF010001045">
    <property type="protein sequence ID" value="CAH9142951.1"/>
    <property type="molecule type" value="Genomic_DNA"/>
</dbReference>
<dbReference type="AlphaFoldDB" id="A0AAV0G6D8"/>
<feature type="region of interest" description="Disordered" evidence="1">
    <location>
        <begin position="49"/>
        <end position="73"/>
    </location>
</feature>
<organism evidence="2 3">
    <name type="scientific">Cuscuta epithymum</name>
    <dbReference type="NCBI Taxonomy" id="186058"/>
    <lineage>
        <taxon>Eukaryota</taxon>
        <taxon>Viridiplantae</taxon>
        <taxon>Streptophyta</taxon>
        <taxon>Embryophyta</taxon>
        <taxon>Tracheophyta</taxon>
        <taxon>Spermatophyta</taxon>
        <taxon>Magnoliopsida</taxon>
        <taxon>eudicotyledons</taxon>
        <taxon>Gunneridae</taxon>
        <taxon>Pentapetalae</taxon>
        <taxon>asterids</taxon>
        <taxon>lamiids</taxon>
        <taxon>Solanales</taxon>
        <taxon>Convolvulaceae</taxon>
        <taxon>Cuscuteae</taxon>
        <taxon>Cuscuta</taxon>
        <taxon>Cuscuta subgen. Cuscuta</taxon>
    </lineage>
</organism>
<sequence>MKVSLLQSYFVRRGSVLIGVVLSVAPQGVRLLLVNGVVSDFQLLVRHPQRDDEANQDAYDRRRHDVPPDDTTAAGELLHQLHPSRAAVYGASGVGDGEEKVAKSGLGEKAGEKAAEQAGDGVGVEDA</sequence>
<accession>A0AAV0G6D8</accession>
<evidence type="ECO:0000256" key="1">
    <source>
        <dbReference type="SAM" id="MobiDB-lite"/>
    </source>
</evidence>
<feature type="region of interest" description="Disordered" evidence="1">
    <location>
        <begin position="89"/>
        <end position="127"/>
    </location>
</feature>
<dbReference type="Proteomes" id="UP001152523">
    <property type="component" value="Unassembled WGS sequence"/>
</dbReference>
<gene>
    <name evidence="2" type="ORF">CEPIT_LOCUS40292</name>
</gene>
<keyword evidence="3" id="KW-1185">Reference proteome</keyword>
<protein>
    <submittedName>
        <fullName evidence="2">Uncharacterized protein</fullName>
    </submittedName>
</protein>
<comment type="caution">
    <text evidence="2">The sequence shown here is derived from an EMBL/GenBank/DDBJ whole genome shotgun (WGS) entry which is preliminary data.</text>
</comment>
<reference evidence="2" key="1">
    <citation type="submission" date="2022-07" db="EMBL/GenBank/DDBJ databases">
        <authorList>
            <person name="Macas J."/>
            <person name="Novak P."/>
            <person name="Neumann P."/>
        </authorList>
    </citation>
    <scope>NUCLEOTIDE SEQUENCE</scope>
</reference>
<feature type="compositionally biased region" description="Basic and acidic residues" evidence="1">
    <location>
        <begin position="49"/>
        <end position="67"/>
    </location>
</feature>
<evidence type="ECO:0000313" key="2">
    <source>
        <dbReference type="EMBL" id="CAH9142951.1"/>
    </source>
</evidence>